<dbReference type="Pfam" id="PF13649">
    <property type="entry name" value="Methyltransf_25"/>
    <property type="match status" value="1"/>
</dbReference>
<keyword evidence="4" id="KW-1185">Reference proteome</keyword>
<dbReference type="InterPro" id="IPR029063">
    <property type="entry name" value="SAM-dependent_MTases_sf"/>
</dbReference>
<evidence type="ECO:0000313" key="3">
    <source>
        <dbReference type="EMBL" id="MEU8135700.1"/>
    </source>
</evidence>
<reference evidence="3 4" key="1">
    <citation type="submission" date="2024-06" db="EMBL/GenBank/DDBJ databases">
        <title>The Natural Products Discovery Center: Release of the First 8490 Sequenced Strains for Exploring Actinobacteria Biosynthetic Diversity.</title>
        <authorList>
            <person name="Kalkreuter E."/>
            <person name="Kautsar S.A."/>
            <person name="Yang D."/>
            <person name="Bader C.D."/>
            <person name="Teijaro C.N."/>
            <person name="Fluegel L."/>
            <person name="Davis C.M."/>
            <person name="Simpson J.R."/>
            <person name="Lauterbach L."/>
            <person name="Steele A.D."/>
            <person name="Gui C."/>
            <person name="Meng S."/>
            <person name="Li G."/>
            <person name="Viehrig K."/>
            <person name="Ye F."/>
            <person name="Su P."/>
            <person name="Kiefer A.F."/>
            <person name="Nichols A."/>
            <person name="Cepeda A.J."/>
            <person name="Yan W."/>
            <person name="Fan B."/>
            <person name="Jiang Y."/>
            <person name="Adhikari A."/>
            <person name="Zheng C.-J."/>
            <person name="Schuster L."/>
            <person name="Cowan T.M."/>
            <person name="Smanski M.J."/>
            <person name="Chevrette M.G."/>
            <person name="De Carvalho L.P.S."/>
            <person name="Shen B."/>
        </authorList>
    </citation>
    <scope>NUCLEOTIDE SEQUENCE [LARGE SCALE GENOMIC DNA]</scope>
    <source>
        <strain evidence="3 4">NPDC048946</strain>
    </source>
</reference>
<feature type="domain" description="23S rRNA (guanine(745)-N(1))-methyltransferase N-terminal" evidence="2">
    <location>
        <begin position="10"/>
        <end position="47"/>
    </location>
</feature>
<evidence type="ECO:0000259" key="1">
    <source>
        <dbReference type="Pfam" id="PF13649"/>
    </source>
</evidence>
<dbReference type="InterPro" id="IPR041698">
    <property type="entry name" value="Methyltransf_25"/>
</dbReference>
<gene>
    <name evidence="3" type="ORF">AB0C36_19540</name>
</gene>
<name>A0ABV3DIX8_9ACTN</name>
<dbReference type="PIRSF" id="PIRSF018249">
    <property type="entry name" value="MyrA_prd"/>
    <property type="match status" value="1"/>
</dbReference>
<dbReference type="Proteomes" id="UP001551482">
    <property type="component" value="Unassembled WGS sequence"/>
</dbReference>
<feature type="domain" description="Methyltransferase" evidence="1">
    <location>
        <begin position="95"/>
        <end position="179"/>
    </location>
</feature>
<dbReference type="Pfam" id="PF21302">
    <property type="entry name" value="Zn_ribbon_RlmA"/>
    <property type="match status" value="1"/>
</dbReference>
<sequence length="281" mass="29446">MLHDVVALLRCPHCGADLAAASDARVLRCTAGRHTFDIARQGYANLLAGDARTGTADTADMVAARDAFLQAGHYKPIAEALAAEAAASEAPSGAVVDVGAGTGHYLAHTLDAAPDRVGLALDISKYALRRAAKAHPRAGALVCDAWRPLPVRDAAAALVLNVFAPRNPAELRRILHPGGTLAVVTPTAAHLAELVGALGLLRVDDDKKTRLDAALAPHFTPDRAHRVGFTLDLGHDDIATVVGMGPSAWHTDPAELRTRIAALPDPLAVTAEVTLSRYRPR</sequence>
<proteinExistence type="predicted"/>
<organism evidence="3 4">
    <name type="scientific">Streptodolium elevatio</name>
    <dbReference type="NCBI Taxonomy" id="3157996"/>
    <lineage>
        <taxon>Bacteria</taxon>
        <taxon>Bacillati</taxon>
        <taxon>Actinomycetota</taxon>
        <taxon>Actinomycetes</taxon>
        <taxon>Kitasatosporales</taxon>
        <taxon>Streptomycetaceae</taxon>
        <taxon>Streptodolium</taxon>
    </lineage>
</organism>
<evidence type="ECO:0000313" key="4">
    <source>
        <dbReference type="Proteomes" id="UP001551482"/>
    </source>
</evidence>
<dbReference type="InterPro" id="IPR048647">
    <property type="entry name" value="RlmA_N"/>
</dbReference>
<keyword evidence="3" id="KW-0808">Transferase</keyword>
<dbReference type="InterPro" id="IPR016718">
    <property type="entry name" value="rRNA_m1G-MeTrfase_A_prd"/>
</dbReference>
<accession>A0ABV3DIX8</accession>
<evidence type="ECO:0000259" key="2">
    <source>
        <dbReference type="Pfam" id="PF21302"/>
    </source>
</evidence>
<dbReference type="GO" id="GO:0032259">
    <property type="term" value="P:methylation"/>
    <property type="evidence" value="ECO:0007669"/>
    <property type="project" value="UniProtKB-KW"/>
</dbReference>
<comment type="caution">
    <text evidence="3">The sequence shown here is derived from an EMBL/GenBank/DDBJ whole genome shotgun (WGS) entry which is preliminary data.</text>
</comment>
<dbReference type="Gene3D" id="3.40.50.150">
    <property type="entry name" value="Vaccinia Virus protein VP39"/>
    <property type="match status" value="1"/>
</dbReference>
<protein>
    <submittedName>
        <fullName evidence="3">Methyltransferase domain-containing protein</fullName>
    </submittedName>
</protein>
<dbReference type="RefSeq" id="WP_358355645.1">
    <property type="nucleotide sequence ID" value="NZ_JBEZFP010000048.1"/>
</dbReference>
<dbReference type="SUPFAM" id="SSF53335">
    <property type="entry name" value="S-adenosyl-L-methionine-dependent methyltransferases"/>
    <property type="match status" value="1"/>
</dbReference>
<keyword evidence="3" id="KW-0489">Methyltransferase</keyword>
<dbReference type="EMBL" id="JBEZFP010000048">
    <property type="protein sequence ID" value="MEU8135700.1"/>
    <property type="molecule type" value="Genomic_DNA"/>
</dbReference>
<dbReference type="CDD" id="cd02440">
    <property type="entry name" value="AdoMet_MTases"/>
    <property type="match status" value="1"/>
</dbReference>
<dbReference type="GO" id="GO:0008168">
    <property type="term" value="F:methyltransferase activity"/>
    <property type="evidence" value="ECO:0007669"/>
    <property type="project" value="UniProtKB-KW"/>
</dbReference>